<dbReference type="InterPro" id="IPR032071">
    <property type="entry name" value="DUF4806"/>
</dbReference>
<evidence type="ECO:0000313" key="2">
    <source>
        <dbReference type="EnsemblMetazoa" id="ACOM042435-PA.1"/>
    </source>
</evidence>
<accession>A0A8W7Q3W9</accession>
<dbReference type="EnsemblMetazoa" id="ACOM042435-RA">
    <property type="protein sequence ID" value="ACOM042435-PA.1"/>
    <property type="gene ID" value="ACOM042435"/>
</dbReference>
<feature type="domain" description="DUF4806" evidence="1">
    <location>
        <begin position="84"/>
        <end position="165"/>
    </location>
</feature>
<proteinExistence type="predicted"/>
<organism evidence="2">
    <name type="scientific">Anopheles coluzzii</name>
    <name type="common">African malaria mosquito</name>
    <dbReference type="NCBI Taxonomy" id="1518534"/>
    <lineage>
        <taxon>Eukaryota</taxon>
        <taxon>Metazoa</taxon>
        <taxon>Ecdysozoa</taxon>
        <taxon>Arthropoda</taxon>
        <taxon>Hexapoda</taxon>
        <taxon>Insecta</taxon>
        <taxon>Pterygota</taxon>
        <taxon>Neoptera</taxon>
        <taxon>Endopterygota</taxon>
        <taxon>Diptera</taxon>
        <taxon>Nematocera</taxon>
        <taxon>Culicoidea</taxon>
        <taxon>Culicidae</taxon>
        <taxon>Anophelinae</taxon>
        <taxon>Anopheles</taxon>
    </lineage>
</organism>
<dbReference type="Pfam" id="PF16064">
    <property type="entry name" value="DUF4806"/>
    <property type="match status" value="1"/>
</dbReference>
<reference evidence="2" key="1">
    <citation type="submission" date="2022-08" db="UniProtKB">
        <authorList>
            <consortium name="EnsemblMetazoa"/>
        </authorList>
    </citation>
    <scope>IDENTIFICATION</scope>
</reference>
<name>A0A8W7Q3W9_ANOCL</name>
<protein>
    <recommendedName>
        <fullName evidence="1">DUF4806 domain-containing protein</fullName>
    </recommendedName>
</protein>
<evidence type="ECO:0000259" key="1">
    <source>
        <dbReference type="Pfam" id="PF16064"/>
    </source>
</evidence>
<dbReference type="Proteomes" id="UP000075882">
    <property type="component" value="Unassembled WGS sequence"/>
</dbReference>
<dbReference type="AlphaFoldDB" id="A0A8W7Q3W9"/>
<sequence length="221" mass="25369">MHRQFTEASSVRCCGTAGHHCKCAEIALLNSKQIQMLTKIVVDIKMQNDEIIEWLLQRDQNPVPQETPEMIQPTQENEEIITLIASKKELIDFEQNLGLEDQFEDVKRKLQAKMKATATMERLHEALYLMFNRLFLVECSWSGRGVTGPKIAFRRYVNVLRLFADVGNVDGQKVDFESLENFFQKKLRNAKNSAVVSGTIKSVSRSSFSRKCKGRPKKKMN</sequence>